<sequence length="286" mass="33530">MNLKVVQSLNQNALLVNNDGNECIVVGKGIGFGKKRGDIVESKQDIKFYKMVPKQDDIKESIDDVDDQSLQMAEKVAVHAESFLNKEFTGNFILSLAGHIQYLEEKYRDHVEIPEPFHYELKYLYPTEYRIAEWAVNYLQEEFNVEMPTAEVSFFTLHFVNGLVESGSVKNVVELSDILNETIEIIERETGEVMDRETISFSRFIIHLRYFVIRSLSRMHKKDTNENSDFKKIYDLTFEMYPQEKQIIEKIKKQLYVDHGIEFENYEDFYLLLHLVRIINSGVESK</sequence>
<dbReference type="PANTHER" id="PTHR30185:SF18">
    <property type="entry name" value="TRANSCRIPTIONAL REGULATOR MTLR"/>
    <property type="match status" value="1"/>
</dbReference>
<dbReference type="SUPFAM" id="SSF50151">
    <property type="entry name" value="SacY-like RNA-binding domain"/>
    <property type="match status" value="1"/>
</dbReference>
<dbReference type="InterPro" id="IPR050661">
    <property type="entry name" value="BglG_antiterminators"/>
</dbReference>
<dbReference type="Proteomes" id="UP000002663">
    <property type="component" value="Chromosome"/>
</dbReference>
<evidence type="ECO:0000256" key="2">
    <source>
        <dbReference type="ARBA" id="ARBA00023015"/>
    </source>
</evidence>
<proteinExistence type="predicted"/>
<dbReference type="AlphaFoldDB" id="A0AAN1SIS0"/>
<dbReference type="InterPro" id="IPR036650">
    <property type="entry name" value="CAT_RNA-bd_dom_sf"/>
</dbReference>
<accession>A0AAN1SIS0</accession>
<feature type="domain" description="PRD" evidence="4">
    <location>
        <begin position="64"/>
        <end position="169"/>
    </location>
</feature>
<protein>
    <submittedName>
        <fullName evidence="5">Transcriptional regulator</fullName>
    </submittedName>
</protein>
<evidence type="ECO:0000313" key="5">
    <source>
        <dbReference type="EMBL" id="BAK95411.1"/>
    </source>
</evidence>
<dbReference type="SUPFAM" id="SSF63520">
    <property type="entry name" value="PTS-regulatory domain, PRD"/>
    <property type="match status" value="2"/>
</dbReference>
<evidence type="ECO:0000256" key="3">
    <source>
        <dbReference type="ARBA" id="ARBA00023163"/>
    </source>
</evidence>
<dbReference type="EMBL" id="AP012046">
    <property type="protein sequence ID" value="BAK95411.1"/>
    <property type="molecule type" value="Genomic_DNA"/>
</dbReference>
<dbReference type="InterPro" id="IPR004341">
    <property type="entry name" value="CAT_RNA-bd_dom"/>
</dbReference>
<dbReference type="Gene3D" id="2.30.24.10">
    <property type="entry name" value="CAT RNA-binding domain"/>
    <property type="match status" value="1"/>
</dbReference>
<dbReference type="GO" id="GO:0006355">
    <property type="term" value="P:regulation of DNA-templated transcription"/>
    <property type="evidence" value="ECO:0007669"/>
    <property type="project" value="InterPro"/>
</dbReference>
<dbReference type="Gene3D" id="1.10.1790.10">
    <property type="entry name" value="PRD domain"/>
    <property type="match status" value="2"/>
</dbReference>
<name>A0AAN1SIS0_TETHN</name>
<reference evidence="5 6" key="1">
    <citation type="submission" date="2011-01" db="EMBL/GenBank/DDBJ databases">
        <title>Whole genome sequence of Tetragenococcus halophilus NBRC 12172.</title>
        <authorList>
            <person name="Nakazawa H."/>
            <person name="Omata S."/>
            <person name="Koga C."/>
            <person name="Watanabe Y."/>
            <person name="Katano Y."/>
            <person name="Ito N."/>
            <person name="Tsukatani N."/>
            <person name="Ankai A."/>
            <person name="Oguchi A."/>
            <person name="Fukui S."/>
            <person name="Yashiro I."/>
            <person name="Kamata S."/>
            <person name="Hashimoto Y."/>
            <person name="Yamazaki J."/>
            <person name="Taguchi H."/>
            <person name="Tanaka A."/>
            <person name="Koyama T."/>
            <person name="Ichige A."/>
            <person name="Hanya Y."/>
            <person name="Tanikawa S."/>
            <person name="Yamazaki S."/>
            <person name="Fujita N."/>
        </authorList>
    </citation>
    <scope>NUCLEOTIDE SEQUENCE [LARGE SCALE GENOMIC DNA]</scope>
    <source>
        <strain evidence="6">DSM 20338 / JCM 20259 / NCIMB 9735 / NBRC 12172</strain>
    </source>
</reference>
<evidence type="ECO:0000259" key="4">
    <source>
        <dbReference type="PROSITE" id="PS51372"/>
    </source>
</evidence>
<dbReference type="InterPro" id="IPR036634">
    <property type="entry name" value="PRD_sf"/>
</dbReference>
<dbReference type="SMART" id="SM01061">
    <property type="entry name" value="CAT_RBD"/>
    <property type="match status" value="1"/>
</dbReference>
<keyword evidence="1" id="KW-0677">Repeat</keyword>
<feature type="domain" description="PRD" evidence="4">
    <location>
        <begin position="170"/>
        <end position="285"/>
    </location>
</feature>
<organism evidence="5 6">
    <name type="scientific">Tetragenococcus halophilus (strain DSM 20338 / JCM 20259 / NCIMB 9735 / NBRC 12172)</name>
    <name type="common">Pediococcus halophilus</name>
    <dbReference type="NCBI Taxonomy" id="945021"/>
    <lineage>
        <taxon>Bacteria</taxon>
        <taxon>Bacillati</taxon>
        <taxon>Bacillota</taxon>
        <taxon>Bacilli</taxon>
        <taxon>Lactobacillales</taxon>
        <taxon>Enterococcaceae</taxon>
        <taxon>Tetragenococcus</taxon>
    </lineage>
</organism>
<dbReference type="GO" id="GO:0003723">
    <property type="term" value="F:RNA binding"/>
    <property type="evidence" value="ECO:0007669"/>
    <property type="project" value="InterPro"/>
</dbReference>
<dbReference type="RefSeq" id="WP_014125449.1">
    <property type="nucleotide sequence ID" value="NC_016052.1"/>
</dbReference>
<dbReference type="PANTHER" id="PTHR30185">
    <property type="entry name" value="CRYPTIC BETA-GLUCOSIDE BGL OPERON ANTITERMINATOR"/>
    <property type="match status" value="1"/>
</dbReference>
<evidence type="ECO:0000313" key="6">
    <source>
        <dbReference type="Proteomes" id="UP000002663"/>
    </source>
</evidence>
<dbReference type="PROSITE" id="PS51372">
    <property type="entry name" value="PRD_2"/>
    <property type="match status" value="2"/>
</dbReference>
<dbReference type="InterPro" id="IPR011608">
    <property type="entry name" value="PRD"/>
</dbReference>
<gene>
    <name evidence="5" type="ordered locus">TEH_20840</name>
</gene>
<keyword evidence="2" id="KW-0805">Transcription regulation</keyword>
<keyword evidence="3" id="KW-0804">Transcription</keyword>
<dbReference type="KEGG" id="thl:TEH_20840"/>
<dbReference type="Pfam" id="PF00874">
    <property type="entry name" value="PRD"/>
    <property type="match status" value="2"/>
</dbReference>
<dbReference type="Pfam" id="PF03123">
    <property type="entry name" value="CAT_RBD"/>
    <property type="match status" value="1"/>
</dbReference>
<evidence type="ECO:0000256" key="1">
    <source>
        <dbReference type="ARBA" id="ARBA00022737"/>
    </source>
</evidence>